<reference evidence="1 2" key="1">
    <citation type="submission" date="2016-10" db="EMBL/GenBank/DDBJ databases">
        <authorList>
            <person name="de Groot N.N."/>
        </authorList>
    </citation>
    <scope>NUCLEOTIDE SEQUENCE [LARGE SCALE GENOMIC DNA]</scope>
    <source>
        <strain evidence="1 2">Sb05</strain>
    </source>
</reference>
<evidence type="ECO:0000313" key="2">
    <source>
        <dbReference type="Proteomes" id="UP000182870"/>
    </source>
</evidence>
<dbReference type="AlphaFoldDB" id="A0A1H0YUU1"/>
<protein>
    <submittedName>
        <fullName evidence="1">Uncharacterized protein</fullName>
    </submittedName>
</protein>
<name>A0A1H0YUU1_STREI</name>
<organism evidence="1 2">
    <name type="scientific">Streptococcus equinus</name>
    <name type="common">Streptococcus bovis</name>
    <dbReference type="NCBI Taxonomy" id="1335"/>
    <lineage>
        <taxon>Bacteria</taxon>
        <taxon>Bacillati</taxon>
        <taxon>Bacillota</taxon>
        <taxon>Bacilli</taxon>
        <taxon>Lactobacillales</taxon>
        <taxon>Streptococcaceae</taxon>
        <taxon>Streptococcus</taxon>
    </lineage>
</organism>
<dbReference type="Proteomes" id="UP000182870">
    <property type="component" value="Unassembled WGS sequence"/>
</dbReference>
<dbReference type="EMBL" id="FNKE01000001">
    <property type="protein sequence ID" value="SDQ18939.1"/>
    <property type="molecule type" value="Genomic_DNA"/>
</dbReference>
<dbReference type="RefSeq" id="WP_074560588.1">
    <property type="nucleotide sequence ID" value="NZ_FNKE01000001.1"/>
</dbReference>
<gene>
    <name evidence="1" type="ORF">SAMN05216392_0883</name>
</gene>
<evidence type="ECO:0000313" key="1">
    <source>
        <dbReference type="EMBL" id="SDQ18939.1"/>
    </source>
</evidence>
<proteinExistence type="predicted"/>
<dbReference type="OrthoDB" id="2228385at2"/>
<sequence>MGLLDLFRKKKKAESIDVLDDDSYIQEIRHSSQEAWHQYDVLLAARGYGWNAMVDWANYMSEADLMNISTITYSVLPGSKEVECIESFRRNGNDLSKMTELKDEQSSLAIGGESKTLKVPVKIVWFNQTRTLRFFTLFLDDEKLMERYIETMIRRTFSTSDAMKLAKHK</sequence>
<accession>A0A1H0YUU1</accession>